<feature type="region of interest" description="Disordered" evidence="1">
    <location>
        <begin position="1"/>
        <end position="142"/>
    </location>
</feature>
<reference evidence="2" key="1">
    <citation type="submission" date="2021-01" db="EMBL/GenBank/DDBJ databases">
        <authorList>
            <person name="Corre E."/>
            <person name="Pelletier E."/>
            <person name="Niang G."/>
            <person name="Scheremetjew M."/>
            <person name="Finn R."/>
            <person name="Kale V."/>
            <person name="Holt S."/>
            <person name="Cochrane G."/>
            <person name="Meng A."/>
            <person name="Brown T."/>
            <person name="Cohen L."/>
        </authorList>
    </citation>
    <scope>NUCLEOTIDE SEQUENCE</scope>
    <source>
        <strain evidence="2">CCMP1205</strain>
    </source>
</reference>
<sequence length="142" mass="16370">MQEALGLRPPSLGGGSGGQKKMLEKHDMAELLRRGRSNEERDDRFVESERITGLGNVYQSTKHGVEREVMEGVGLEADEGAGAEGLGGEEGRSSEPKHRHRSRRHKHRRDEGSRSRHRRSHHRRRKHRERSRSRSRERHDSD</sequence>
<feature type="compositionally biased region" description="Basic and acidic residues" evidence="1">
    <location>
        <begin position="132"/>
        <end position="142"/>
    </location>
</feature>
<gene>
    <name evidence="2" type="ORF">CPRI1469_LOCUS541</name>
</gene>
<evidence type="ECO:0000313" key="2">
    <source>
        <dbReference type="EMBL" id="CAD9711701.1"/>
    </source>
</evidence>
<feature type="compositionally biased region" description="Basic and acidic residues" evidence="1">
    <location>
        <begin position="21"/>
        <end position="50"/>
    </location>
</feature>
<accession>A0A7S2WWP5</accession>
<feature type="compositionally biased region" description="Low complexity" evidence="1">
    <location>
        <begin position="1"/>
        <end position="11"/>
    </location>
</feature>
<proteinExistence type="predicted"/>
<protein>
    <submittedName>
        <fullName evidence="2">Uncharacterized protein</fullName>
    </submittedName>
</protein>
<feature type="compositionally biased region" description="Basic residues" evidence="1">
    <location>
        <begin position="115"/>
        <end position="131"/>
    </location>
</feature>
<feature type="compositionally biased region" description="Basic residues" evidence="1">
    <location>
        <begin position="97"/>
        <end position="108"/>
    </location>
</feature>
<evidence type="ECO:0000256" key="1">
    <source>
        <dbReference type="SAM" id="MobiDB-lite"/>
    </source>
</evidence>
<dbReference type="AlphaFoldDB" id="A0A7S2WWP5"/>
<organism evidence="2">
    <name type="scientific">Chloropicon primus</name>
    <dbReference type="NCBI Taxonomy" id="1764295"/>
    <lineage>
        <taxon>Eukaryota</taxon>
        <taxon>Viridiplantae</taxon>
        <taxon>Chlorophyta</taxon>
        <taxon>Chloropicophyceae</taxon>
        <taxon>Chloropicales</taxon>
        <taxon>Chloropicaceae</taxon>
        <taxon>Chloropicon</taxon>
    </lineage>
</organism>
<dbReference type="EMBL" id="HBHL01000881">
    <property type="protein sequence ID" value="CAD9711701.1"/>
    <property type="molecule type" value="Transcribed_RNA"/>
</dbReference>
<name>A0A7S2WWP5_9CHLO</name>